<feature type="transmembrane region" description="Helical" evidence="12">
    <location>
        <begin position="139"/>
        <end position="156"/>
    </location>
</feature>
<keyword evidence="6 12" id="KW-1133">Transmembrane helix</keyword>
<proteinExistence type="inferred from homology"/>
<dbReference type="Proteomes" id="UP000177583">
    <property type="component" value="Unassembled WGS sequence"/>
</dbReference>
<evidence type="ECO:0000259" key="13">
    <source>
        <dbReference type="Pfam" id="PF02355"/>
    </source>
</evidence>
<keyword evidence="2 12" id="KW-0813">Transport</keyword>
<dbReference type="GO" id="GO:0065002">
    <property type="term" value="P:intracellular protein transmembrane transport"/>
    <property type="evidence" value="ECO:0007669"/>
    <property type="project" value="UniProtKB-UniRule"/>
</dbReference>
<feature type="transmembrane region" description="Helical" evidence="12">
    <location>
        <begin position="242"/>
        <end position="263"/>
    </location>
</feature>
<dbReference type="InterPro" id="IPR022813">
    <property type="entry name" value="SecD/SecF_arch_bac"/>
</dbReference>
<evidence type="ECO:0000256" key="9">
    <source>
        <dbReference type="ARBA" id="ARBA00059018"/>
    </source>
</evidence>
<protein>
    <recommendedName>
        <fullName evidence="12">Protein-export membrane protein SecF</fullName>
    </recommendedName>
</protein>
<dbReference type="GO" id="GO:0006605">
    <property type="term" value="P:protein targeting"/>
    <property type="evidence" value="ECO:0007669"/>
    <property type="project" value="UniProtKB-UniRule"/>
</dbReference>
<feature type="transmembrane region" description="Helical" evidence="12">
    <location>
        <begin position="269"/>
        <end position="292"/>
    </location>
</feature>
<reference evidence="14 15" key="1">
    <citation type="journal article" date="2016" name="Nat. Commun.">
        <title>Thousands of microbial genomes shed light on interconnected biogeochemical processes in an aquifer system.</title>
        <authorList>
            <person name="Anantharaman K."/>
            <person name="Brown C.T."/>
            <person name="Hug L.A."/>
            <person name="Sharon I."/>
            <person name="Castelle C.J."/>
            <person name="Probst A.J."/>
            <person name="Thomas B.C."/>
            <person name="Singh A."/>
            <person name="Wilkins M.J."/>
            <person name="Karaoz U."/>
            <person name="Brodie E.L."/>
            <person name="Williams K.H."/>
            <person name="Hubbard S.S."/>
            <person name="Banfield J.F."/>
        </authorList>
    </citation>
    <scope>NUCLEOTIDE SEQUENCE [LARGE SCALE GENOMIC DNA]</scope>
</reference>
<name>A0A1F6H388_9PROT</name>
<dbReference type="Pfam" id="PF07549">
    <property type="entry name" value="Sec_GG"/>
    <property type="match status" value="1"/>
</dbReference>
<dbReference type="PANTHER" id="PTHR30081:SF8">
    <property type="entry name" value="PROTEIN TRANSLOCASE SUBUNIT SECF"/>
    <property type="match status" value="1"/>
</dbReference>
<feature type="transmembrane region" description="Helical" evidence="12">
    <location>
        <begin position="18"/>
        <end position="36"/>
    </location>
</feature>
<gene>
    <name evidence="12" type="primary">secF</name>
    <name evidence="14" type="ORF">A2557_07675</name>
</gene>
<evidence type="ECO:0000256" key="3">
    <source>
        <dbReference type="ARBA" id="ARBA00022475"/>
    </source>
</evidence>
<comment type="similarity">
    <text evidence="12">Belongs to the SecD/SecF family. SecF subfamily.</text>
</comment>
<dbReference type="PANTHER" id="PTHR30081">
    <property type="entry name" value="PROTEIN-EXPORT MEMBRANE PROTEIN SEC"/>
    <property type="match status" value="1"/>
</dbReference>
<dbReference type="NCBIfam" id="TIGR00916">
    <property type="entry name" value="2A0604s01"/>
    <property type="match status" value="1"/>
</dbReference>
<dbReference type="GO" id="GO:0005886">
    <property type="term" value="C:plasma membrane"/>
    <property type="evidence" value="ECO:0007669"/>
    <property type="project" value="UniProtKB-SubCell"/>
</dbReference>
<comment type="subunit">
    <text evidence="12">Forms a complex with SecD. Part of the essential Sec protein translocation apparatus which comprises SecA, SecYEG and auxiliary proteins SecDF-YajC and YidC.</text>
</comment>
<sequence length="299" mass="33215">MQIFQDQPNHNIMGRMRLFVSASVLLVLLSIGLYFAKGIHYGIDFSGGTLIQVRFQSTPEIGVVRDLFSQKLKTSVSITSFGDQANNEILITLPQGAFGEKANIGLEIQSLLDGPYKGYEIRRIESVGAKVGDELKTKALDAALFAMLGILIYVGFRFQFKYAFAAVAALFHDVIIAMGFFIVFDKEFSLTIVAAILTLIGYSLNDTIVVFDRIRENVARLPKTPLLEVINRSINESLSRTVLTSLTTFFVVAVMFVMGGEIIHDFCFVMVVGLVVGTYSSIFVASPIVWWIDQRKRAK</sequence>
<dbReference type="Pfam" id="PF02355">
    <property type="entry name" value="SecD_SecF_C"/>
    <property type="match status" value="1"/>
</dbReference>
<dbReference type="InterPro" id="IPR022645">
    <property type="entry name" value="SecD/SecF_bac"/>
</dbReference>
<dbReference type="EMBL" id="MFNF01000001">
    <property type="protein sequence ID" value="OGH04853.1"/>
    <property type="molecule type" value="Genomic_DNA"/>
</dbReference>
<dbReference type="SUPFAM" id="SSF82866">
    <property type="entry name" value="Multidrug efflux transporter AcrB transmembrane domain"/>
    <property type="match status" value="1"/>
</dbReference>
<dbReference type="HAMAP" id="MF_01464_B">
    <property type="entry name" value="SecF_B"/>
    <property type="match status" value="1"/>
</dbReference>
<dbReference type="GO" id="GO:0043952">
    <property type="term" value="P:protein transport by the Sec complex"/>
    <property type="evidence" value="ECO:0007669"/>
    <property type="project" value="UniProtKB-UniRule"/>
</dbReference>
<organism evidence="14 15">
    <name type="scientific">Candidatus Lambdaproteobacteria bacterium RIFOXYD2_FULL_56_26</name>
    <dbReference type="NCBI Taxonomy" id="1817773"/>
    <lineage>
        <taxon>Bacteria</taxon>
        <taxon>Pseudomonadati</taxon>
        <taxon>Pseudomonadota</taxon>
        <taxon>Candidatus Lambdaproteobacteria</taxon>
    </lineage>
</organism>
<keyword evidence="7 12" id="KW-0811">Translocation</keyword>
<feature type="domain" description="Protein export membrane protein SecD/SecF C-terminal" evidence="13">
    <location>
        <begin position="116"/>
        <end position="294"/>
    </location>
</feature>
<dbReference type="InterPro" id="IPR005665">
    <property type="entry name" value="SecF_bac"/>
</dbReference>
<evidence type="ECO:0000313" key="14">
    <source>
        <dbReference type="EMBL" id="OGH04853.1"/>
    </source>
</evidence>
<evidence type="ECO:0000256" key="5">
    <source>
        <dbReference type="ARBA" id="ARBA00022927"/>
    </source>
</evidence>
<evidence type="ECO:0000256" key="11">
    <source>
        <dbReference type="ARBA" id="ARBA00061053"/>
    </source>
</evidence>
<evidence type="ECO:0000256" key="7">
    <source>
        <dbReference type="ARBA" id="ARBA00023010"/>
    </source>
</evidence>
<evidence type="ECO:0000313" key="15">
    <source>
        <dbReference type="Proteomes" id="UP000177583"/>
    </source>
</evidence>
<evidence type="ECO:0000256" key="4">
    <source>
        <dbReference type="ARBA" id="ARBA00022692"/>
    </source>
</evidence>
<dbReference type="GO" id="GO:0015450">
    <property type="term" value="F:protein-transporting ATPase activity"/>
    <property type="evidence" value="ECO:0007669"/>
    <property type="project" value="InterPro"/>
</dbReference>
<dbReference type="InterPro" id="IPR055344">
    <property type="entry name" value="SecD_SecF_C_bact"/>
</dbReference>
<dbReference type="InterPro" id="IPR022646">
    <property type="entry name" value="SecD/SecF_CS"/>
</dbReference>
<dbReference type="NCBIfam" id="TIGR00966">
    <property type="entry name" value="transloc_SecF"/>
    <property type="match status" value="1"/>
</dbReference>
<dbReference type="FunFam" id="1.20.1640.10:FF:000024">
    <property type="entry name" value="Multifunctional fusion protein"/>
    <property type="match status" value="1"/>
</dbReference>
<comment type="subcellular location">
    <subcellularLocation>
        <location evidence="1 12">Cell membrane</location>
        <topology evidence="1 12">Multi-pass membrane protein</topology>
    </subcellularLocation>
</comment>
<dbReference type="Gene3D" id="1.20.1640.10">
    <property type="entry name" value="Multidrug efflux transporter AcrB transmembrane domain"/>
    <property type="match status" value="1"/>
</dbReference>
<feature type="transmembrane region" description="Helical" evidence="12">
    <location>
        <begin position="190"/>
        <end position="211"/>
    </location>
</feature>
<comment type="function">
    <text evidence="9 12">Part of the Sec protein translocase complex. Interacts with the SecYEG preprotein conducting channel. SecDF uses the proton motive force (PMF) to complete protein translocation after the ATP-dependent function of SecA.</text>
</comment>
<evidence type="ECO:0000256" key="1">
    <source>
        <dbReference type="ARBA" id="ARBA00004651"/>
    </source>
</evidence>
<feature type="transmembrane region" description="Helical" evidence="12">
    <location>
        <begin position="163"/>
        <end position="184"/>
    </location>
</feature>
<evidence type="ECO:0000256" key="6">
    <source>
        <dbReference type="ARBA" id="ARBA00022989"/>
    </source>
</evidence>
<comment type="similarity">
    <text evidence="11">In the N-terminal section; belongs to the SecD/SecF family. SecD subfamily.</text>
</comment>
<evidence type="ECO:0000256" key="10">
    <source>
        <dbReference type="ARBA" id="ARBA00060856"/>
    </source>
</evidence>
<dbReference type="InterPro" id="IPR048634">
    <property type="entry name" value="SecD_SecF_C"/>
</dbReference>
<comment type="similarity">
    <text evidence="10">In the C-terminal section; belongs to the SecD/SecF family. SecF subfamily.</text>
</comment>
<evidence type="ECO:0000256" key="12">
    <source>
        <dbReference type="HAMAP-Rule" id="MF_01464"/>
    </source>
</evidence>
<keyword evidence="3 12" id="KW-1003">Cell membrane</keyword>
<dbReference type="PRINTS" id="PR01755">
    <property type="entry name" value="SECFTRNLCASE"/>
</dbReference>
<comment type="caution">
    <text evidence="14">The sequence shown here is derived from an EMBL/GenBank/DDBJ whole genome shotgun (WGS) entry which is preliminary data.</text>
</comment>
<accession>A0A1F6H388</accession>
<evidence type="ECO:0000256" key="8">
    <source>
        <dbReference type="ARBA" id="ARBA00023136"/>
    </source>
</evidence>
<evidence type="ECO:0000256" key="2">
    <source>
        <dbReference type="ARBA" id="ARBA00022448"/>
    </source>
</evidence>
<keyword evidence="8 12" id="KW-0472">Membrane</keyword>
<keyword evidence="5 12" id="KW-0653">Protein transport</keyword>
<dbReference type="AlphaFoldDB" id="A0A1F6H388"/>
<keyword evidence="4 12" id="KW-0812">Transmembrane</keyword>